<organism evidence="1 2">
    <name type="scientific">Dreissena polymorpha</name>
    <name type="common">Zebra mussel</name>
    <name type="synonym">Mytilus polymorpha</name>
    <dbReference type="NCBI Taxonomy" id="45954"/>
    <lineage>
        <taxon>Eukaryota</taxon>
        <taxon>Metazoa</taxon>
        <taxon>Spiralia</taxon>
        <taxon>Lophotrochozoa</taxon>
        <taxon>Mollusca</taxon>
        <taxon>Bivalvia</taxon>
        <taxon>Autobranchia</taxon>
        <taxon>Heteroconchia</taxon>
        <taxon>Euheterodonta</taxon>
        <taxon>Imparidentia</taxon>
        <taxon>Neoheterodontei</taxon>
        <taxon>Myida</taxon>
        <taxon>Dreissenoidea</taxon>
        <taxon>Dreissenidae</taxon>
        <taxon>Dreissena</taxon>
    </lineage>
</organism>
<dbReference type="Proteomes" id="UP000828390">
    <property type="component" value="Unassembled WGS sequence"/>
</dbReference>
<evidence type="ECO:0000313" key="1">
    <source>
        <dbReference type="EMBL" id="KAH3844587.1"/>
    </source>
</evidence>
<dbReference type="AlphaFoldDB" id="A0A9D4KSM2"/>
<name>A0A9D4KSM2_DREPO</name>
<reference evidence="1" key="2">
    <citation type="submission" date="2020-11" db="EMBL/GenBank/DDBJ databases">
        <authorList>
            <person name="McCartney M.A."/>
            <person name="Auch B."/>
            <person name="Kono T."/>
            <person name="Mallez S."/>
            <person name="Becker A."/>
            <person name="Gohl D.M."/>
            <person name="Silverstein K.A.T."/>
            <person name="Koren S."/>
            <person name="Bechman K.B."/>
            <person name="Herman A."/>
            <person name="Abrahante J.E."/>
            <person name="Garbe J."/>
        </authorList>
    </citation>
    <scope>NUCLEOTIDE SEQUENCE</scope>
    <source>
        <strain evidence="1">Duluth1</strain>
        <tissue evidence="1">Whole animal</tissue>
    </source>
</reference>
<dbReference type="EMBL" id="JAIWYP010000003">
    <property type="protein sequence ID" value="KAH3844587.1"/>
    <property type="molecule type" value="Genomic_DNA"/>
</dbReference>
<protein>
    <submittedName>
        <fullName evidence="1">Uncharacterized protein</fullName>
    </submittedName>
</protein>
<comment type="caution">
    <text evidence="1">The sequence shown here is derived from an EMBL/GenBank/DDBJ whole genome shotgun (WGS) entry which is preliminary data.</text>
</comment>
<accession>A0A9D4KSM2</accession>
<reference evidence="1" key="1">
    <citation type="journal article" date="2019" name="bioRxiv">
        <title>The Genome of the Zebra Mussel, Dreissena polymorpha: A Resource for Invasive Species Research.</title>
        <authorList>
            <person name="McCartney M.A."/>
            <person name="Auch B."/>
            <person name="Kono T."/>
            <person name="Mallez S."/>
            <person name="Zhang Y."/>
            <person name="Obille A."/>
            <person name="Becker A."/>
            <person name="Abrahante J.E."/>
            <person name="Garbe J."/>
            <person name="Badalamenti J.P."/>
            <person name="Herman A."/>
            <person name="Mangelson H."/>
            <person name="Liachko I."/>
            <person name="Sullivan S."/>
            <person name="Sone E.D."/>
            <person name="Koren S."/>
            <person name="Silverstein K.A.T."/>
            <person name="Beckman K.B."/>
            <person name="Gohl D.M."/>
        </authorList>
    </citation>
    <scope>NUCLEOTIDE SEQUENCE</scope>
    <source>
        <strain evidence="1">Duluth1</strain>
        <tissue evidence="1">Whole animal</tissue>
    </source>
</reference>
<evidence type="ECO:0000313" key="2">
    <source>
        <dbReference type="Proteomes" id="UP000828390"/>
    </source>
</evidence>
<gene>
    <name evidence="1" type="ORF">DPMN_086846</name>
</gene>
<sequence>MPLSVSGLQVDISTYKLISGSLQFSEHDGIKEEETRRHECWSFDITPRDIHDILQENSFTKTFLNNIEDVLPKWLSFSQPGRVLLGLNDLHVDIEDGSEINKGECKGAPLDDATLYTVFKIGKGFQISLYGKIISMPEHLQGRKYCIILDICQDFGNTVFLILPEESRDILEDVTMFQYLAQYGIKIRPIGLGFSLSKRINVDTSDITVWRGEDTFFKYL</sequence>
<proteinExistence type="predicted"/>
<keyword evidence="2" id="KW-1185">Reference proteome</keyword>